<keyword evidence="2" id="KW-1185">Reference proteome</keyword>
<evidence type="ECO:0000313" key="1">
    <source>
        <dbReference type="EMBL" id="QPG06155.1"/>
    </source>
</evidence>
<name>A0A7S9HDF4_9ALTE</name>
<proteinExistence type="predicted"/>
<dbReference type="KEGG" id="smaa:IT774_02745"/>
<gene>
    <name evidence="1" type="ORF">IT774_02745</name>
</gene>
<reference evidence="1 2" key="1">
    <citation type="submission" date="2020-11" db="EMBL/GenBank/DDBJ databases">
        <title>Complete genome sequence for Salinimonas sp. strain G2-b.</title>
        <authorList>
            <person name="Park S.-J."/>
        </authorList>
    </citation>
    <scope>NUCLEOTIDE SEQUENCE [LARGE SCALE GENOMIC DNA]</scope>
    <source>
        <strain evidence="1 2">G2-b</strain>
    </source>
</reference>
<accession>A0A7S9HDF4</accession>
<protein>
    <submittedName>
        <fullName evidence="1">Uncharacterized protein</fullName>
    </submittedName>
</protein>
<sequence length="109" mass="12163">MESSVWLLVGMALYSDKSISDAVSQLDPVDREGKLFFGAKCIDAALQNTGRMWRKGGVSAYDRALVKQANLPQRNALTLLDVDGVVWRTEDTPEDADGFSRKKILFIRK</sequence>
<dbReference type="Proteomes" id="UP000595095">
    <property type="component" value="Chromosome"/>
</dbReference>
<organism evidence="1 2">
    <name type="scientific">Salinimonas marina</name>
    <dbReference type="NCBI Taxonomy" id="2785918"/>
    <lineage>
        <taxon>Bacteria</taxon>
        <taxon>Pseudomonadati</taxon>
        <taxon>Pseudomonadota</taxon>
        <taxon>Gammaproteobacteria</taxon>
        <taxon>Alteromonadales</taxon>
        <taxon>Alteromonadaceae</taxon>
        <taxon>Alteromonas/Salinimonas group</taxon>
        <taxon>Salinimonas</taxon>
    </lineage>
</organism>
<dbReference type="EMBL" id="CP064795">
    <property type="protein sequence ID" value="QPG06155.1"/>
    <property type="molecule type" value="Genomic_DNA"/>
</dbReference>
<dbReference type="AlphaFoldDB" id="A0A7S9HDF4"/>
<evidence type="ECO:0000313" key="2">
    <source>
        <dbReference type="Proteomes" id="UP000595095"/>
    </source>
</evidence>